<sequence>MNQREVIDTLSFQAKIEPSFTQLVWQKLEEENREFFEAYHVRLILKNQILVFNRLLEKQVELMQRACPSGVAAVPHPNGSNSSCMSI</sequence>
<evidence type="ECO:0000313" key="2">
    <source>
        <dbReference type="Proteomes" id="UP001055439"/>
    </source>
</evidence>
<dbReference type="OrthoDB" id="1620396at2759"/>
<organism evidence="1 2">
    <name type="scientific">Musa troglodytarum</name>
    <name type="common">fe'i banana</name>
    <dbReference type="NCBI Taxonomy" id="320322"/>
    <lineage>
        <taxon>Eukaryota</taxon>
        <taxon>Viridiplantae</taxon>
        <taxon>Streptophyta</taxon>
        <taxon>Embryophyta</taxon>
        <taxon>Tracheophyta</taxon>
        <taxon>Spermatophyta</taxon>
        <taxon>Magnoliopsida</taxon>
        <taxon>Liliopsida</taxon>
        <taxon>Zingiberales</taxon>
        <taxon>Musaceae</taxon>
        <taxon>Musa</taxon>
    </lineage>
</organism>
<proteinExistence type="predicted"/>
<evidence type="ECO:0000313" key="1">
    <source>
        <dbReference type="EMBL" id="URD77443.1"/>
    </source>
</evidence>
<dbReference type="AlphaFoldDB" id="A0A9E7JDT9"/>
<name>A0A9E7JDT9_9LILI</name>
<dbReference type="NCBIfam" id="TIGR01589">
    <property type="entry name" value="A_thal_3526"/>
    <property type="match status" value="1"/>
</dbReference>
<reference evidence="1" key="1">
    <citation type="submission" date="2022-05" db="EMBL/GenBank/DDBJ databases">
        <title>The Musa troglodytarum L. genome provides insights into the mechanism of non-climacteric behaviour and enrichment of carotenoids.</title>
        <authorList>
            <person name="Wang J."/>
        </authorList>
    </citation>
    <scope>NUCLEOTIDE SEQUENCE</scope>
    <source>
        <tissue evidence="1">Leaf</tissue>
    </source>
</reference>
<dbReference type="Pfam" id="PF09713">
    <property type="entry name" value="A_thal_3526"/>
    <property type="match status" value="1"/>
</dbReference>
<dbReference type="EMBL" id="CP097503">
    <property type="protein sequence ID" value="URD77443.1"/>
    <property type="molecule type" value="Genomic_DNA"/>
</dbReference>
<protein>
    <submittedName>
        <fullName evidence="1">Plant-specific domain TIGR01589 family protein</fullName>
    </submittedName>
</protein>
<keyword evidence="2" id="KW-1185">Reference proteome</keyword>
<gene>
    <name evidence="1" type="ORF">MUK42_02089</name>
</gene>
<dbReference type="PANTHER" id="PTHR31871:SF1">
    <property type="entry name" value="HISTIDINE-TRNA LIGASE"/>
    <property type="match status" value="1"/>
</dbReference>
<dbReference type="Proteomes" id="UP001055439">
    <property type="component" value="Chromosome 10"/>
</dbReference>
<dbReference type="PANTHER" id="PTHR31871">
    <property type="entry name" value="OS02G0137100 PROTEIN"/>
    <property type="match status" value="1"/>
</dbReference>
<accession>A0A9E7JDT9</accession>
<dbReference type="InterPro" id="IPR006476">
    <property type="entry name" value="CHP01589_pln"/>
</dbReference>